<dbReference type="InterPro" id="IPR001296">
    <property type="entry name" value="Glyco_trans_1"/>
</dbReference>
<dbReference type="InterPro" id="IPR050194">
    <property type="entry name" value="Glycosyltransferase_grp1"/>
</dbReference>
<dbReference type="PANTHER" id="PTHR45947:SF3">
    <property type="entry name" value="SULFOQUINOVOSYL TRANSFERASE SQD2"/>
    <property type="match status" value="1"/>
</dbReference>
<keyword evidence="2" id="KW-0808">Transferase</keyword>
<protein>
    <submittedName>
        <fullName evidence="6">Glycosyltransferase</fullName>
    </submittedName>
</protein>
<feature type="compositionally biased region" description="Low complexity" evidence="3">
    <location>
        <begin position="9"/>
        <end position="28"/>
    </location>
</feature>
<dbReference type="Proteomes" id="UP001589716">
    <property type="component" value="Unassembled WGS sequence"/>
</dbReference>
<gene>
    <name evidence="6" type="ORF">ACFFTP_15020</name>
</gene>
<feature type="domain" description="Glycosyl transferase family 1" evidence="4">
    <location>
        <begin position="228"/>
        <end position="356"/>
    </location>
</feature>
<dbReference type="SUPFAM" id="SSF53756">
    <property type="entry name" value="UDP-Glycosyltransferase/glycogen phosphorylase"/>
    <property type="match status" value="1"/>
</dbReference>
<proteinExistence type="predicted"/>
<dbReference type="Gene3D" id="3.40.50.2000">
    <property type="entry name" value="Glycogen Phosphorylase B"/>
    <property type="match status" value="2"/>
</dbReference>
<evidence type="ECO:0000313" key="6">
    <source>
        <dbReference type="EMBL" id="MFB9555491.1"/>
    </source>
</evidence>
<organism evidence="6 7">
    <name type="scientific">Streptomyces roseoviridis</name>
    <dbReference type="NCBI Taxonomy" id="67361"/>
    <lineage>
        <taxon>Bacteria</taxon>
        <taxon>Bacillati</taxon>
        <taxon>Actinomycetota</taxon>
        <taxon>Actinomycetes</taxon>
        <taxon>Kitasatosporales</taxon>
        <taxon>Streptomycetaceae</taxon>
        <taxon>Streptomyces</taxon>
    </lineage>
</organism>
<evidence type="ECO:0000256" key="1">
    <source>
        <dbReference type="ARBA" id="ARBA00022676"/>
    </source>
</evidence>
<reference evidence="6 7" key="1">
    <citation type="submission" date="2024-09" db="EMBL/GenBank/DDBJ databases">
        <authorList>
            <person name="Sun Q."/>
            <person name="Mori K."/>
        </authorList>
    </citation>
    <scope>NUCLEOTIDE SEQUENCE [LARGE SCALE GENOMIC DNA]</scope>
    <source>
        <strain evidence="6 7">JCM 4414</strain>
    </source>
</reference>
<sequence>MTAPDRTAEGMAAEGTAAEGAAAEGAAAHDGWPVDGERPVDGGPGLRVLHVITGLGIGGAEQQLRLLLRHLPVHSRVVTLTNPGAVAEGIEADGTPVVHLGMTGNRDVGALPRLTRLIRQGGYDLVHTHLYRACVYGRPAARLAGVRSVIATEHSLGDAQIEGRPLSAGTRALYLATERLGTATVAVSPSVARRLAAWGVDPSRIQVVPNGIETDRFAFDPRARAMTRAVLGLPADAFVVGGVGRLAAGKRFDRLVRAVAAVPEAWLLLVGEGDRRAELLRLAEECGARGRVLLPGAFPDPPAHPAGGRPDLPSLLAAMDVFVSTSPDETFGLAVVEALAAGLPALYAACPAIDDLPPDAAPGARRIGPSVAELTGALRELRAARSTGPDRLPPPEAVRRYDIAHSARQLLSLYRRAVHGPHVPVPRPPATHLPVK</sequence>
<name>A0ABV5QPQ7_9ACTN</name>
<feature type="region of interest" description="Disordered" evidence="3">
    <location>
        <begin position="1"/>
        <end position="39"/>
    </location>
</feature>
<accession>A0ABV5QPQ7</accession>
<dbReference type="PANTHER" id="PTHR45947">
    <property type="entry name" value="SULFOQUINOVOSYL TRANSFERASE SQD2"/>
    <property type="match status" value="1"/>
</dbReference>
<dbReference type="InterPro" id="IPR028098">
    <property type="entry name" value="Glyco_trans_4-like_N"/>
</dbReference>
<evidence type="ECO:0000259" key="5">
    <source>
        <dbReference type="Pfam" id="PF13439"/>
    </source>
</evidence>
<dbReference type="Pfam" id="PF00534">
    <property type="entry name" value="Glycos_transf_1"/>
    <property type="match status" value="1"/>
</dbReference>
<keyword evidence="1" id="KW-0328">Glycosyltransferase</keyword>
<comment type="caution">
    <text evidence="6">The sequence shown here is derived from an EMBL/GenBank/DDBJ whole genome shotgun (WGS) entry which is preliminary data.</text>
</comment>
<dbReference type="RefSeq" id="WP_345485966.1">
    <property type="nucleotide sequence ID" value="NZ_BAAAWU010000001.1"/>
</dbReference>
<dbReference type="EMBL" id="JBHMCT010000009">
    <property type="protein sequence ID" value="MFB9555491.1"/>
    <property type="molecule type" value="Genomic_DNA"/>
</dbReference>
<evidence type="ECO:0000256" key="2">
    <source>
        <dbReference type="ARBA" id="ARBA00022679"/>
    </source>
</evidence>
<evidence type="ECO:0000259" key="4">
    <source>
        <dbReference type="Pfam" id="PF00534"/>
    </source>
</evidence>
<feature type="domain" description="Glycosyltransferase subfamily 4-like N-terminal" evidence="5">
    <location>
        <begin position="57"/>
        <end position="216"/>
    </location>
</feature>
<evidence type="ECO:0000313" key="7">
    <source>
        <dbReference type="Proteomes" id="UP001589716"/>
    </source>
</evidence>
<evidence type="ECO:0000256" key="3">
    <source>
        <dbReference type="SAM" id="MobiDB-lite"/>
    </source>
</evidence>
<dbReference type="Pfam" id="PF13439">
    <property type="entry name" value="Glyco_transf_4"/>
    <property type="match status" value="1"/>
</dbReference>
<keyword evidence="7" id="KW-1185">Reference proteome</keyword>